<dbReference type="InterPro" id="IPR024750">
    <property type="entry name" value="Ca_ATPase_N_dom"/>
</dbReference>
<dbReference type="EMBL" id="JAYKXN010000001">
    <property type="protein sequence ID" value="KAK7318747.1"/>
    <property type="molecule type" value="Genomic_DNA"/>
</dbReference>
<dbReference type="Pfam" id="PF12515">
    <property type="entry name" value="CaATP_NAI"/>
    <property type="match status" value="1"/>
</dbReference>
<gene>
    <name evidence="2" type="ORF">RJT34_03454</name>
</gene>
<dbReference type="Gene3D" id="1.20.5.170">
    <property type="match status" value="1"/>
</dbReference>
<keyword evidence="3" id="KW-1185">Reference proteome</keyword>
<proteinExistence type="predicted"/>
<dbReference type="GO" id="GO:0005516">
    <property type="term" value="F:calmodulin binding"/>
    <property type="evidence" value="ECO:0007669"/>
    <property type="project" value="InterPro"/>
</dbReference>
<evidence type="ECO:0000259" key="1">
    <source>
        <dbReference type="Pfam" id="PF12515"/>
    </source>
</evidence>
<dbReference type="Proteomes" id="UP001359559">
    <property type="component" value="Unassembled WGS sequence"/>
</dbReference>
<dbReference type="AlphaFoldDB" id="A0AAN9KJU3"/>
<feature type="domain" description="Calcium-transporting P-type ATPase N-terminal autoinhibitory" evidence="1">
    <location>
        <begin position="46"/>
        <end position="89"/>
    </location>
</feature>
<reference evidence="2 3" key="1">
    <citation type="submission" date="2024-01" db="EMBL/GenBank/DDBJ databases">
        <title>The genomes of 5 underutilized Papilionoideae crops provide insights into root nodulation and disease resistance.</title>
        <authorList>
            <person name="Yuan L."/>
        </authorList>
    </citation>
    <scope>NUCLEOTIDE SEQUENCE [LARGE SCALE GENOMIC DNA]</scope>
    <source>
        <strain evidence="2">LY-2023</strain>
        <tissue evidence="2">Leaf</tissue>
    </source>
</reference>
<comment type="caution">
    <text evidence="2">The sequence shown here is derived from an EMBL/GenBank/DDBJ whole genome shotgun (WGS) entry which is preliminary data.</text>
</comment>
<accession>A0AAN9KJU3</accession>
<sequence length="110" mass="12905">MCPSSKKHYLVTIYNYPVLVKSWFPCSKFVRSSATISLAYNMESLLKDFELQHKNPSIKALRRWRSAVTLVINHRRCFRMVADLDKRSQAEQIKQGVKVQDQQIEKTSEE</sequence>
<evidence type="ECO:0000313" key="2">
    <source>
        <dbReference type="EMBL" id="KAK7318747.1"/>
    </source>
</evidence>
<organism evidence="2 3">
    <name type="scientific">Clitoria ternatea</name>
    <name type="common">Butterfly pea</name>
    <dbReference type="NCBI Taxonomy" id="43366"/>
    <lineage>
        <taxon>Eukaryota</taxon>
        <taxon>Viridiplantae</taxon>
        <taxon>Streptophyta</taxon>
        <taxon>Embryophyta</taxon>
        <taxon>Tracheophyta</taxon>
        <taxon>Spermatophyta</taxon>
        <taxon>Magnoliopsida</taxon>
        <taxon>eudicotyledons</taxon>
        <taxon>Gunneridae</taxon>
        <taxon>Pentapetalae</taxon>
        <taxon>rosids</taxon>
        <taxon>fabids</taxon>
        <taxon>Fabales</taxon>
        <taxon>Fabaceae</taxon>
        <taxon>Papilionoideae</taxon>
        <taxon>50 kb inversion clade</taxon>
        <taxon>NPAAA clade</taxon>
        <taxon>indigoferoid/millettioid clade</taxon>
        <taxon>Phaseoleae</taxon>
        <taxon>Clitoria</taxon>
    </lineage>
</organism>
<evidence type="ECO:0000313" key="3">
    <source>
        <dbReference type="Proteomes" id="UP001359559"/>
    </source>
</evidence>
<name>A0AAN9KJU3_CLITE</name>
<protein>
    <recommendedName>
        <fullName evidence="1">Calcium-transporting P-type ATPase N-terminal autoinhibitory domain-containing protein</fullName>
    </recommendedName>
</protein>